<dbReference type="KEGG" id="ngr:NAEGRDRAFT_65914"/>
<dbReference type="OrthoDB" id="354304at2759"/>
<dbReference type="RefSeq" id="XP_002678848.1">
    <property type="nucleotide sequence ID" value="XM_002678802.1"/>
</dbReference>
<evidence type="ECO:0000313" key="2">
    <source>
        <dbReference type="Proteomes" id="UP000006671"/>
    </source>
</evidence>
<sequence length="127" mass="14872">MGSWEGRLVSELRAFELENSSEMAHRTADKEDFLNHRWDEGIESNNEVYERLTGYLKEIVSEKQLYGDRILVVTHGGVLNSIMYTFNYTKGYRWKVSNCAWLKIRISENGNIELVEYNNIELENSTN</sequence>
<organism evidence="2">
    <name type="scientific">Naegleria gruberi</name>
    <name type="common">Amoeba</name>
    <dbReference type="NCBI Taxonomy" id="5762"/>
    <lineage>
        <taxon>Eukaryota</taxon>
        <taxon>Discoba</taxon>
        <taxon>Heterolobosea</taxon>
        <taxon>Tetramitia</taxon>
        <taxon>Eutetramitia</taxon>
        <taxon>Vahlkampfiidae</taxon>
        <taxon>Naegleria</taxon>
    </lineage>
</organism>
<proteinExistence type="predicted"/>
<dbReference type="EMBL" id="GG738860">
    <property type="protein sequence ID" value="EFC46104.1"/>
    <property type="molecule type" value="Genomic_DNA"/>
</dbReference>
<reference evidence="1 2" key="1">
    <citation type="journal article" date="2010" name="Cell">
        <title>The genome of Naegleria gruberi illuminates early eukaryotic versatility.</title>
        <authorList>
            <person name="Fritz-Laylin L.K."/>
            <person name="Prochnik S.E."/>
            <person name="Ginger M.L."/>
            <person name="Dacks J.B."/>
            <person name="Carpenter M.L."/>
            <person name="Field M.C."/>
            <person name="Kuo A."/>
            <person name="Paredez A."/>
            <person name="Chapman J."/>
            <person name="Pham J."/>
            <person name="Shu S."/>
            <person name="Neupane R."/>
            <person name="Cipriano M."/>
            <person name="Mancuso J."/>
            <person name="Tu H."/>
            <person name="Salamov A."/>
            <person name="Lindquist E."/>
            <person name="Shapiro H."/>
            <person name="Lucas S."/>
            <person name="Grigoriev I.V."/>
            <person name="Cande W.Z."/>
            <person name="Fulton C."/>
            <person name="Rokhsar D.S."/>
            <person name="Dawson S.C."/>
        </authorList>
    </citation>
    <scope>NUCLEOTIDE SEQUENCE [LARGE SCALE GENOMIC DNA]</scope>
    <source>
        <strain evidence="1 2">NEG-M</strain>
    </source>
</reference>
<dbReference type="Pfam" id="PF00300">
    <property type="entry name" value="His_Phos_1"/>
    <property type="match status" value="1"/>
</dbReference>
<dbReference type="InterPro" id="IPR013078">
    <property type="entry name" value="His_Pase_superF_clade-1"/>
</dbReference>
<dbReference type="SUPFAM" id="SSF53254">
    <property type="entry name" value="Phosphoglycerate mutase-like"/>
    <property type="match status" value="1"/>
</dbReference>
<dbReference type="InParanoid" id="D2VAN0"/>
<dbReference type="Proteomes" id="UP000006671">
    <property type="component" value="Unassembled WGS sequence"/>
</dbReference>
<dbReference type="FunCoup" id="D2VAN0">
    <property type="interactions" value="240"/>
</dbReference>
<dbReference type="CDD" id="cd07067">
    <property type="entry name" value="HP_PGM_like"/>
    <property type="match status" value="1"/>
</dbReference>
<gene>
    <name evidence="1" type="ORF">NAEGRDRAFT_65914</name>
</gene>
<dbReference type="GeneID" id="8859176"/>
<dbReference type="InterPro" id="IPR029033">
    <property type="entry name" value="His_PPase_superfam"/>
</dbReference>
<evidence type="ECO:0000313" key="1">
    <source>
        <dbReference type="EMBL" id="EFC46104.1"/>
    </source>
</evidence>
<name>D2VAN0_NAEGR</name>
<keyword evidence="2" id="KW-1185">Reference proteome</keyword>
<accession>D2VAN0</accession>
<dbReference type="VEuPathDB" id="AmoebaDB:NAEGRDRAFT_65914"/>
<protein>
    <submittedName>
        <fullName evidence="1">Predicted protein</fullName>
    </submittedName>
</protein>
<dbReference type="AlphaFoldDB" id="D2VAN0"/>
<dbReference type="Gene3D" id="3.40.50.1240">
    <property type="entry name" value="Phosphoglycerate mutase-like"/>
    <property type="match status" value="1"/>
</dbReference>